<comment type="caution">
    <text evidence="5">The sequence shown here is derived from an EMBL/GenBank/DDBJ whole genome shotgun (WGS) entry which is preliminary data.</text>
</comment>
<dbReference type="Proteomes" id="UP001265700">
    <property type="component" value="Unassembled WGS sequence"/>
</dbReference>
<proteinExistence type="predicted"/>
<keyword evidence="3" id="KW-0456">Lyase</keyword>
<dbReference type="SMART" id="SM00560">
    <property type="entry name" value="LamGL"/>
    <property type="match status" value="1"/>
</dbReference>
<feature type="domain" description="LamG-like jellyroll fold" evidence="4">
    <location>
        <begin position="502"/>
        <end position="638"/>
    </location>
</feature>
<sequence>MRTKIAEGAAPWANAWDVLKHSGHSSLNTDTWPNPLAVVIRGGDGQNFGTMIKDMQRAYQLALRWKVSEDDAYADRAVAFLDAWSGKMTTLTGNADRFLAAGIYGYQWANVVELMRSYSGWSPEGIERFQKLLLNVFYPLSHDFLIKHNGADITNYWANWDLCNINAIMAIGICCDRRDLYDEAVSYYKNGRGNGAAAHNVYVIHPGLLGQWQESGRDQGHATLGMSLCGALCEMAWSQGDDLYGYWNNRLLSAAEYVAASNLQDANGNYADLPYARYSNVLATSTAISWAGRPHLRRCWELLYNHYVNRKGLSAPFVTAMAEKLRPETRGTGDDPGMGTLTFSREPIAAGAPPSGLTAYLVNGQVLLSWWGTAYATAYEVQRASTATGPFTTITSVGEARTYTDAPSSGIWHYRIVALTPSGRLTGVDVRSVSTTPRLKLHLPLNDGSGAIAADQSGNGLHAHLAGGASWGVGRTPSSSAISLDGDSGHVVMPTGIMEDMADFTIAVWVHRQTAAVGNARVFDIGSSDIAYLALLASAGTLRCASTGTTWRGEENVTSSVSLSTGQWVHLAVTRLGNTVTLYVNGLATGTHTDAQFAPHQLGATTQNWLGRAQYSADPYFDGRMQDFRLYSGALSVAQIAALAQ</sequence>
<dbReference type="SUPFAM" id="SSF49899">
    <property type="entry name" value="Concanavalin A-like lectins/glucanases"/>
    <property type="match status" value="1"/>
</dbReference>
<evidence type="ECO:0000259" key="4">
    <source>
        <dbReference type="SMART" id="SM00560"/>
    </source>
</evidence>
<evidence type="ECO:0000256" key="2">
    <source>
        <dbReference type="ARBA" id="ARBA00023157"/>
    </source>
</evidence>
<dbReference type="Gene3D" id="2.60.120.200">
    <property type="match status" value="1"/>
</dbReference>
<dbReference type="InterPro" id="IPR008397">
    <property type="entry name" value="Alginate_lyase_dom"/>
</dbReference>
<evidence type="ECO:0000313" key="5">
    <source>
        <dbReference type="EMBL" id="MDR7153090.1"/>
    </source>
</evidence>
<evidence type="ECO:0000256" key="1">
    <source>
        <dbReference type="ARBA" id="ARBA00022729"/>
    </source>
</evidence>
<organism evidence="5 6">
    <name type="scientific">Hydrogenophaga palleronii</name>
    <dbReference type="NCBI Taxonomy" id="65655"/>
    <lineage>
        <taxon>Bacteria</taxon>
        <taxon>Pseudomonadati</taxon>
        <taxon>Pseudomonadota</taxon>
        <taxon>Betaproteobacteria</taxon>
        <taxon>Burkholderiales</taxon>
        <taxon>Comamonadaceae</taxon>
        <taxon>Hydrogenophaga</taxon>
    </lineage>
</organism>
<dbReference type="Pfam" id="PF13385">
    <property type="entry name" value="Laminin_G_3"/>
    <property type="match status" value="1"/>
</dbReference>
<dbReference type="RefSeq" id="WP_310322517.1">
    <property type="nucleotide sequence ID" value="NZ_JAVDWU010000017.1"/>
</dbReference>
<evidence type="ECO:0000313" key="6">
    <source>
        <dbReference type="Proteomes" id="UP001265700"/>
    </source>
</evidence>
<dbReference type="Gene3D" id="1.50.10.100">
    <property type="entry name" value="Chondroitin AC/alginate lyase"/>
    <property type="match status" value="1"/>
</dbReference>
<dbReference type="Gene3D" id="2.60.40.10">
    <property type="entry name" value="Immunoglobulins"/>
    <property type="match status" value="1"/>
</dbReference>
<accession>A0ABU1WUU9</accession>
<dbReference type="InterPro" id="IPR013783">
    <property type="entry name" value="Ig-like_fold"/>
</dbReference>
<dbReference type="InterPro" id="IPR013320">
    <property type="entry name" value="ConA-like_dom_sf"/>
</dbReference>
<protein>
    <recommendedName>
        <fullName evidence="4">LamG-like jellyroll fold domain-containing protein</fullName>
    </recommendedName>
</protein>
<gene>
    <name evidence="5" type="ORF">J2W49_005070</name>
</gene>
<dbReference type="EMBL" id="JAVDWU010000017">
    <property type="protein sequence ID" value="MDR7153090.1"/>
    <property type="molecule type" value="Genomic_DNA"/>
</dbReference>
<evidence type="ECO:0000256" key="3">
    <source>
        <dbReference type="ARBA" id="ARBA00023239"/>
    </source>
</evidence>
<name>A0ABU1WUU9_9BURK</name>
<keyword evidence="6" id="KW-1185">Reference proteome</keyword>
<reference evidence="5 6" key="1">
    <citation type="submission" date="2023-07" db="EMBL/GenBank/DDBJ databases">
        <title>Sorghum-associated microbial communities from plants grown in Nebraska, USA.</title>
        <authorList>
            <person name="Schachtman D."/>
        </authorList>
    </citation>
    <scope>NUCLEOTIDE SEQUENCE [LARGE SCALE GENOMIC DNA]</scope>
    <source>
        <strain evidence="5 6">4249</strain>
    </source>
</reference>
<dbReference type="InterPro" id="IPR008929">
    <property type="entry name" value="Chondroitin_lyas"/>
</dbReference>
<keyword evidence="1" id="KW-0732">Signal</keyword>
<dbReference type="SUPFAM" id="SSF48230">
    <property type="entry name" value="Chondroitin AC/alginate lyase"/>
    <property type="match status" value="1"/>
</dbReference>
<keyword evidence="2" id="KW-1015">Disulfide bond</keyword>
<dbReference type="Pfam" id="PF05426">
    <property type="entry name" value="Alginate_lyase"/>
    <property type="match status" value="1"/>
</dbReference>
<dbReference type="InterPro" id="IPR006558">
    <property type="entry name" value="LamG-like"/>
</dbReference>